<dbReference type="Gene3D" id="1.10.340.30">
    <property type="entry name" value="Hypothetical protein, domain 2"/>
    <property type="match status" value="1"/>
</dbReference>
<organism evidence="7 8">
    <name type="scientific">Chitinophaga eiseniae</name>
    <dbReference type="NCBI Taxonomy" id="634771"/>
    <lineage>
        <taxon>Bacteria</taxon>
        <taxon>Pseudomonadati</taxon>
        <taxon>Bacteroidota</taxon>
        <taxon>Chitinophagia</taxon>
        <taxon>Chitinophagales</taxon>
        <taxon>Chitinophagaceae</taxon>
        <taxon>Chitinophaga</taxon>
    </lineage>
</organism>
<reference evidence="8" key="1">
    <citation type="submission" date="2017-02" db="EMBL/GenBank/DDBJ databases">
        <authorList>
            <person name="Varghese N."/>
            <person name="Submissions S."/>
        </authorList>
    </citation>
    <scope>NUCLEOTIDE SEQUENCE [LARGE SCALE GENOMIC DNA]</scope>
    <source>
        <strain evidence="8">DSM 22224</strain>
    </source>
</reference>
<comment type="similarity">
    <text evidence="2">Belongs to the alkylbase DNA glycosidase AlkA family.</text>
</comment>
<accession>A0A1T4RNH0</accession>
<evidence type="ECO:0000256" key="4">
    <source>
        <dbReference type="ARBA" id="ARBA00022763"/>
    </source>
</evidence>
<dbReference type="OrthoDB" id="9785929at2"/>
<dbReference type="EC" id="3.2.2.21" evidence="3"/>
<dbReference type="CDD" id="cd00056">
    <property type="entry name" value="ENDO3c"/>
    <property type="match status" value="1"/>
</dbReference>
<dbReference type="AlphaFoldDB" id="A0A1T4RNH0"/>
<proteinExistence type="inferred from homology"/>
<evidence type="ECO:0000313" key="7">
    <source>
        <dbReference type="EMBL" id="SKA17298.1"/>
    </source>
</evidence>
<dbReference type="EMBL" id="FUWZ01000002">
    <property type="protein sequence ID" value="SKA17298.1"/>
    <property type="molecule type" value="Genomic_DNA"/>
</dbReference>
<protein>
    <recommendedName>
        <fullName evidence="3">DNA-3-methyladenine glycosylase II</fullName>
        <ecNumber evidence="3">3.2.2.21</ecNumber>
    </recommendedName>
</protein>
<dbReference type="GO" id="GO:0008725">
    <property type="term" value="F:DNA-3-methyladenine glycosylase activity"/>
    <property type="evidence" value="ECO:0007669"/>
    <property type="project" value="TreeGrafter"/>
</dbReference>
<dbReference type="GO" id="GO:0032131">
    <property type="term" value="F:alkylated DNA binding"/>
    <property type="evidence" value="ECO:0007669"/>
    <property type="project" value="TreeGrafter"/>
</dbReference>
<evidence type="ECO:0000256" key="5">
    <source>
        <dbReference type="ARBA" id="ARBA00023204"/>
    </source>
</evidence>
<evidence type="ECO:0000259" key="6">
    <source>
        <dbReference type="SMART" id="SM00478"/>
    </source>
</evidence>
<dbReference type="InterPro" id="IPR003265">
    <property type="entry name" value="HhH-GPD_domain"/>
</dbReference>
<keyword evidence="5" id="KW-0234">DNA repair</keyword>
<dbReference type="FunFam" id="1.10.340.30:FF:000004">
    <property type="entry name" value="DNA-3-methyladenine glycosylase II"/>
    <property type="match status" value="1"/>
</dbReference>
<feature type="domain" description="HhH-GPD" evidence="6">
    <location>
        <begin position="50"/>
        <end position="207"/>
    </location>
</feature>
<dbReference type="InterPro" id="IPR011257">
    <property type="entry name" value="DNA_glycosylase"/>
</dbReference>
<evidence type="ECO:0000256" key="2">
    <source>
        <dbReference type="ARBA" id="ARBA00010817"/>
    </source>
</evidence>
<dbReference type="PROSITE" id="PS00516">
    <property type="entry name" value="ALKYLBASE_DNA_GLYCOS"/>
    <property type="match status" value="1"/>
</dbReference>
<dbReference type="GO" id="GO:0032993">
    <property type="term" value="C:protein-DNA complex"/>
    <property type="evidence" value="ECO:0007669"/>
    <property type="project" value="TreeGrafter"/>
</dbReference>
<evidence type="ECO:0000313" key="8">
    <source>
        <dbReference type="Proteomes" id="UP000190367"/>
    </source>
</evidence>
<dbReference type="RefSeq" id="WP_078669797.1">
    <property type="nucleotide sequence ID" value="NZ_FUWZ01000002.1"/>
</dbReference>
<dbReference type="SUPFAM" id="SSF48150">
    <property type="entry name" value="DNA-glycosylase"/>
    <property type="match status" value="1"/>
</dbReference>
<dbReference type="GO" id="GO:0006285">
    <property type="term" value="P:base-excision repair, AP site formation"/>
    <property type="evidence" value="ECO:0007669"/>
    <property type="project" value="TreeGrafter"/>
</dbReference>
<evidence type="ECO:0000256" key="1">
    <source>
        <dbReference type="ARBA" id="ARBA00000086"/>
    </source>
</evidence>
<dbReference type="GO" id="GO:0043916">
    <property type="term" value="F:DNA-7-methylguanine glycosylase activity"/>
    <property type="evidence" value="ECO:0007669"/>
    <property type="project" value="TreeGrafter"/>
</dbReference>
<dbReference type="InterPro" id="IPR000035">
    <property type="entry name" value="Alkylbase_DNA_glycsylse_CS"/>
</dbReference>
<dbReference type="SMART" id="SM00478">
    <property type="entry name" value="ENDO3c"/>
    <property type="match status" value="1"/>
</dbReference>
<dbReference type="GO" id="GO:0006307">
    <property type="term" value="P:DNA alkylation repair"/>
    <property type="evidence" value="ECO:0007669"/>
    <property type="project" value="TreeGrafter"/>
</dbReference>
<comment type="catalytic activity">
    <reaction evidence="1">
        <text>Hydrolysis of alkylated DNA, releasing 3-methyladenine, 3-methylguanine, 7-methylguanine and 7-methyladenine.</text>
        <dbReference type="EC" id="3.2.2.21"/>
    </reaction>
</comment>
<dbReference type="Gene3D" id="1.10.1670.40">
    <property type="match status" value="1"/>
</dbReference>
<evidence type="ECO:0000256" key="3">
    <source>
        <dbReference type="ARBA" id="ARBA00012000"/>
    </source>
</evidence>
<dbReference type="Pfam" id="PF00730">
    <property type="entry name" value="HhH-GPD"/>
    <property type="match status" value="1"/>
</dbReference>
<keyword evidence="4" id="KW-0227">DNA damage</keyword>
<dbReference type="PANTHER" id="PTHR43003:SF5">
    <property type="entry name" value="DNA-3-METHYLADENINE GLYCOSYLASE"/>
    <property type="match status" value="1"/>
</dbReference>
<name>A0A1T4RNH0_9BACT</name>
<dbReference type="STRING" id="634771.SAMN04488128_1021322"/>
<dbReference type="InterPro" id="IPR051912">
    <property type="entry name" value="Alkylbase_DNA_Glycosylase/TA"/>
</dbReference>
<dbReference type="Proteomes" id="UP000190367">
    <property type="component" value="Unassembled WGS sequence"/>
</dbReference>
<gene>
    <name evidence="7" type="ORF">SAMN04488128_1021322</name>
</gene>
<dbReference type="PANTHER" id="PTHR43003">
    <property type="entry name" value="DNA-3-METHYLADENINE GLYCOSYLASE"/>
    <property type="match status" value="1"/>
</dbReference>
<sequence length="208" mass="23842">MPRPSGTPVTEHAYISHLSKDKKLQKIISGPLAVGVKQKNFPLRLIGAIMAQQLSTKVADVIYARFLALYDNKEPTPQQVAATPPEKLRAIGLSNAKVSYVHNVANFFMTQKLTDARLHKMDDEAVMLCLTQIKGVGRWTVEMLLMFHLHREDVFSIDDLGIQQAMARLYKLDITDKKAFREKMKTISAKWSPYRTHACRYLWQWKDQ</sequence>
<keyword evidence="8" id="KW-1185">Reference proteome</keyword>